<dbReference type="OrthoDB" id="66881at2759"/>
<dbReference type="Gene3D" id="3.50.50.60">
    <property type="entry name" value="FAD/NAD(P)-binding domain"/>
    <property type="match status" value="1"/>
</dbReference>
<keyword evidence="2" id="KW-0274">FAD</keyword>
<gene>
    <name evidence="4" type="ORF">DOTSEDRAFT_132257</name>
</gene>
<evidence type="ECO:0000313" key="4">
    <source>
        <dbReference type="EMBL" id="EME43493.1"/>
    </source>
</evidence>
<dbReference type="InterPro" id="IPR050346">
    <property type="entry name" value="FMO-like"/>
</dbReference>
<keyword evidence="3" id="KW-0560">Oxidoreductase</keyword>
<dbReference type="InterPro" id="IPR036188">
    <property type="entry name" value="FAD/NAD-bd_sf"/>
</dbReference>
<evidence type="ECO:0000256" key="1">
    <source>
        <dbReference type="ARBA" id="ARBA00022630"/>
    </source>
</evidence>
<dbReference type="GO" id="GO:0016491">
    <property type="term" value="F:oxidoreductase activity"/>
    <property type="evidence" value="ECO:0007669"/>
    <property type="project" value="UniProtKB-KW"/>
</dbReference>
<dbReference type="OMA" id="CHIFEAG"/>
<accession>M2WN98</accession>
<evidence type="ECO:0000256" key="3">
    <source>
        <dbReference type="ARBA" id="ARBA00023002"/>
    </source>
</evidence>
<reference evidence="5" key="1">
    <citation type="journal article" date="2012" name="PLoS Genet.">
        <title>The genomes of the fungal plant pathogens Cladosporium fulvum and Dothistroma septosporum reveal adaptation to different hosts and lifestyles but also signatures of common ancestry.</title>
        <authorList>
            <person name="de Wit P.J.G.M."/>
            <person name="van der Burgt A."/>
            <person name="Oekmen B."/>
            <person name="Stergiopoulos I."/>
            <person name="Abd-Elsalam K.A."/>
            <person name="Aerts A.L."/>
            <person name="Bahkali A.H."/>
            <person name="Beenen H.G."/>
            <person name="Chettri P."/>
            <person name="Cox M.P."/>
            <person name="Datema E."/>
            <person name="de Vries R.P."/>
            <person name="Dhillon B."/>
            <person name="Ganley A.R."/>
            <person name="Griffiths S.A."/>
            <person name="Guo Y."/>
            <person name="Hamelin R.C."/>
            <person name="Henrissat B."/>
            <person name="Kabir M.S."/>
            <person name="Jashni M.K."/>
            <person name="Kema G."/>
            <person name="Klaubauf S."/>
            <person name="Lapidus A."/>
            <person name="Levasseur A."/>
            <person name="Lindquist E."/>
            <person name="Mehrabi R."/>
            <person name="Ohm R.A."/>
            <person name="Owen T.J."/>
            <person name="Salamov A."/>
            <person name="Schwelm A."/>
            <person name="Schijlen E."/>
            <person name="Sun H."/>
            <person name="van den Burg H.A."/>
            <person name="van Ham R.C.H.J."/>
            <person name="Zhang S."/>
            <person name="Goodwin S.B."/>
            <person name="Grigoriev I.V."/>
            <person name="Collemare J."/>
            <person name="Bradshaw R.E."/>
        </authorList>
    </citation>
    <scope>NUCLEOTIDE SEQUENCE [LARGE SCALE GENOMIC DNA]</scope>
    <source>
        <strain evidence="5">NZE10 / CBS 128990</strain>
    </source>
</reference>
<dbReference type="eggNOG" id="KOG1399">
    <property type="taxonomic scope" value="Eukaryota"/>
</dbReference>
<evidence type="ECO:0008006" key="6">
    <source>
        <dbReference type="Google" id="ProtNLM"/>
    </source>
</evidence>
<dbReference type="PRINTS" id="PR00469">
    <property type="entry name" value="PNDRDTASEII"/>
</dbReference>
<dbReference type="Pfam" id="PF13738">
    <property type="entry name" value="Pyr_redox_3"/>
    <property type="match status" value="1"/>
</dbReference>
<dbReference type="PANTHER" id="PTHR23023">
    <property type="entry name" value="DIMETHYLANILINE MONOOXYGENASE"/>
    <property type="match status" value="1"/>
</dbReference>
<dbReference type="EMBL" id="KB446540">
    <property type="protein sequence ID" value="EME43493.1"/>
    <property type="molecule type" value="Genomic_DNA"/>
</dbReference>
<evidence type="ECO:0000256" key="2">
    <source>
        <dbReference type="ARBA" id="ARBA00022827"/>
    </source>
</evidence>
<reference evidence="4 5" key="2">
    <citation type="journal article" date="2012" name="PLoS Pathog.">
        <title>Diverse lifestyles and strategies of plant pathogenesis encoded in the genomes of eighteen Dothideomycetes fungi.</title>
        <authorList>
            <person name="Ohm R.A."/>
            <person name="Feau N."/>
            <person name="Henrissat B."/>
            <person name="Schoch C.L."/>
            <person name="Horwitz B.A."/>
            <person name="Barry K.W."/>
            <person name="Condon B.J."/>
            <person name="Copeland A.C."/>
            <person name="Dhillon B."/>
            <person name="Glaser F."/>
            <person name="Hesse C.N."/>
            <person name="Kosti I."/>
            <person name="LaButti K."/>
            <person name="Lindquist E.A."/>
            <person name="Lucas S."/>
            <person name="Salamov A.A."/>
            <person name="Bradshaw R.E."/>
            <person name="Ciuffetti L."/>
            <person name="Hamelin R.C."/>
            <person name="Kema G.H.J."/>
            <person name="Lawrence C."/>
            <person name="Scott J.A."/>
            <person name="Spatafora J.W."/>
            <person name="Turgeon B.G."/>
            <person name="de Wit P.J.G.M."/>
            <person name="Zhong S."/>
            <person name="Goodwin S.B."/>
            <person name="Grigoriev I.V."/>
        </authorList>
    </citation>
    <scope>NUCLEOTIDE SEQUENCE [LARGE SCALE GENOMIC DNA]</scope>
    <source>
        <strain evidence="5">NZE10 / CBS 128990</strain>
    </source>
</reference>
<proteinExistence type="predicted"/>
<keyword evidence="5" id="KW-1185">Reference proteome</keyword>
<dbReference type="Proteomes" id="UP000016933">
    <property type="component" value="Unassembled WGS sequence"/>
</dbReference>
<evidence type="ECO:0000313" key="5">
    <source>
        <dbReference type="Proteomes" id="UP000016933"/>
    </source>
</evidence>
<name>M2WN98_DOTSN</name>
<organism evidence="4 5">
    <name type="scientific">Dothistroma septosporum (strain NZE10 / CBS 128990)</name>
    <name type="common">Red band needle blight fungus</name>
    <name type="synonym">Mycosphaerella pini</name>
    <dbReference type="NCBI Taxonomy" id="675120"/>
    <lineage>
        <taxon>Eukaryota</taxon>
        <taxon>Fungi</taxon>
        <taxon>Dikarya</taxon>
        <taxon>Ascomycota</taxon>
        <taxon>Pezizomycotina</taxon>
        <taxon>Dothideomycetes</taxon>
        <taxon>Dothideomycetidae</taxon>
        <taxon>Mycosphaerellales</taxon>
        <taxon>Mycosphaerellaceae</taxon>
        <taxon>Dothistroma</taxon>
    </lineage>
</organism>
<keyword evidence="1" id="KW-0285">Flavoprotein</keyword>
<protein>
    <recommendedName>
        <fullName evidence="6">FAD/NAD(P)-binding domain-containing protein</fullName>
    </recommendedName>
</protein>
<dbReference type="SUPFAM" id="SSF51905">
    <property type="entry name" value="FAD/NAD(P)-binding domain"/>
    <property type="match status" value="1"/>
</dbReference>
<dbReference type="HOGENOM" id="CLU_024886_0_0_1"/>
<dbReference type="AlphaFoldDB" id="M2WN98"/>
<sequence length="495" mass="54443">MFPRKLSFGTLVDLSEKYGLGENAIRLRIAIVGAGITGISTACHVLDAGHECHIFEAGVETSVGGIWTRVNDTSTLQIHSQFYRFHDAVSWQSDYPNRKEILKEVWRLWDRYDLESRSTFSCKVTSTYQEDDGKWIVNDSANGHFDGLVVAVGTCGEAFAPSMAGQECFKGQVLHSSELNRRAVKDKNVLIVGGGASAVEALEFACDNGATTAKVLARSERWFIPRHPTLNACLAGTIGDRFGILSYVLEFLLRLFFYKDLSDMAPPSGSKSSLYSGTPVVNSRVFSLMRQGRARWLRGDVLHFTPEGIQFSKRVGGAREGALGTVVIEQGEVCILATGYRRPGMTFLPKSESSRKYQAPNWFLQCFPTDNPTICATNCTWKDGIGSVGGCHIGIYTRFLLVFLLDARTAPSKAMMKGWVDLVHIVKKPCSGGALAFVTSAEVFLWFLAMIFLQPALWPWLRFILAGPGPDPDPRASQKARAPVVMAAPFVSSND</sequence>